<evidence type="ECO:0000256" key="3">
    <source>
        <dbReference type="ARBA" id="ARBA00006001"/>
    </source>
</evidence>
<evidence type="ECO:0000256" key="13">
    <source>
        <dbReference type="ARBA" id="ARBA00023268"/>
    </source>
</evidence>
<evidence type="ECO:0000313" key="22">
    <source>
        <dbReference type="EMBL" id="SNS75936.1"/>
    </source>
</evidence>
<feature type="binding site" evidence="17">
    <location>
        <begin position="419"/>
        <end position="423"/>
    </location>
    <ligand>
        <name>AMP</name>
        <dbReference type="ChEBI" id="CHEBI:456215"/>
    </ligand>
</feature>
<feature type="binding site" evidence="18">
    <location>
        <begin position="59"/>
        <end position="63"/>
    </location>
    <ligand>
        <name>(6S)-NADPHX</name>
        <dbReference type="ChEBI" id="CHEBI:64076"/>
    </ligand>
</feature>
<feature type="binding site" evidence="17">
    <location>
        <position position="266"/>
    </location>
    <ligand>
        <name>(6S)-NADPHX</name>
        <dbReference type="ChEBI" id="CHEBI:64076"/>
    </ligand>
</feature>
<evidence type="ECO:0000256" key="10">
    <source>
        <dbReference type="ARBA" id="ARBA00023027"/>
    </source>
</evidence>
<evidence type="ECO:0000256" key="18">
    <source>
        <dbReference type="HAMAP-Rule" id="MF_01966"/>
    </source>
</evidence>
<comment type="cofactor">
    <cofactor evidence="17">
        <name>Mg(2+)</name>
        <dbReference type="ChEBI" id="CHEBI:18420"/>
    </cofactor>
</comment>
<dbReference type="RefSeq" id="WP_089284056.1">
    <property type="nucleotide sequence ID" value="NZ_FZOJ01000020.1"/>
</dbReference>
<feature type="binding site" evidence="18">
    <location>
        <position position="60"/>
    </location>
    <ligand>
        <name>K(+)</name>
        <dbReference type="ChEBI" id="CHEBI:29103"/>
    </ligand>
</feature>
<evidence type="ECO:0000256" key="7">
    <source>
        <dbReference type="ARBA" id="ARBA00022840"/>
    </source>
</evidence>
<dbReference type="InterPro" id="IPR000631">
    <property type="entry name" value="CARKD"/>
</dbReference>
<keyword evidence="9 18" id="KW-0630">Potassium</keyword>
<dbReference type="Pfam" id="PF03853">
    <property type="entry name" value="YjeF_N"/>
    <property type="match status" value="1"/>
</dbReference>
<dbReference type="Gene3D" id="3.40.50.10260">
    <property type="entry name" value="YjeF N-terminal domain"/>
    <property type="match status" value="1"/>
</dbReference>
<comment type="similarity">
    <text evidence="4 19">In the C-terminal section; belongs to the NnrD/CARKD family.</text>
</comment>
<evidence type="ECO:0000256" key="9">
    <source>
        <dbReference type="ARBA" id="ARBA00022958"/>
    </source>
</evidence>
<dbReference type="Gene3D" id="3.40.1190.20">
    <property type="match status" value="1"/>
</dbReference>
<dbReference type="PANTHER" id="PTHR12592">
    <property type="entry name" value="ATP-DEPENDENT (S)-NAD(P)H-HYDRATE DEHYDRATASE FAMILY MEMBER"/>
    <property type="match status" value="1"/>
</dbReference>
<dbReference type="PROSITE" id="PS51383">
    <property type="entry name" value="YJEF_C_3"/>
    <property type="match status" value="1"/>
</dbReference>
<dbReference type="OrthoDB" id="9806925at2"/>
<evidence type="ECO:0000256" key="5">
    <source>
        <dbReference type="ARBA" id="ARBA00022723"/>
    </source>
</evidence>
<dbReference type="NCBIfam" id="TIGR00197">
    <property type="entry name" value="yjeF_nterm"/>
    <property type="match status" value="1"/>
</dbReference>
<dbReference type="PANTHER" id="PTHR12592:SF0">
    <property type="entry name" value="ATP-DEPENDENT (S)-NAD(P)H-HYDRATE DEHYDRATASE"/>
    <property type="match status" value="1"/>
</dbReference>
<gene>
    <name evidence="18" type="primary">nnrE</name>
    <name evidence="17" type="synonym">nnrD</name>
    <name evidence="22" type="ORF">SAMN05446037_10203</name>
</gene>
<dbReference type="EMBL" id="FZOJ01000020">
    <property type="protein sequence ID" value="SNS75936.1"/>
    <property type="molecule type" value="Genomic_DNA"/>
</dbReference>
<evidence type="ECO:0000256" key="15">
    <source>
        <dbReference type="ARBA" id="ARBA00048238"/>
    </source>
</evidence>
<evidence type="ECO:0000256" key="12">
    <source>
        <dbReference type="ARBA" id="ARBA00023239"/>
    </source>
</evidence>
<feature type="binding site" evidence="17">
    <location>
        <position position="331"/>
    </location>
    <ligand>
        <name>(6S)-NADPHX</name>
        <dbReference type="ChEBI" id="CHEBI:64076"/>
    </ligand>
</feature>
<feature type="binding site" evidence="18">
    <location>
        <position position="167"/>
    </location>
    <ligand>
        <name>K(+)</name>
        <dbReference type="ChEBI" id="CHEBI:29103"/>
    </ligand>
</feature>
<organism evidence="22 23">
    <name type="scientific">Anaerovirgula multivorans</name>
    <dbReference type="NCBI Taxonomy" id="312168"/>
    <lineage>
        <taxon>Bacteria</taxon>
        <taxon>Bacillati</taxon>
        <taxon>Bacillota</taxon>
        <taxon>Clostridia</taxon>
        <taxon>Peptostreptococcales</taxon>
        <taxon>Natronincolaceae</taxon>
        <taxon>Anaerovirgula</taxon>
    </lineage>
</organism>
<dbReference type="EC" id="5.1.99.6" evidence="19"/>
<dbReference type="EC" id="4.2.1.136" evidence="19"/>
<evidence type="ECO:0000256" key="8">
    <source>
        <dbReference type="ARBA" id="ARBA00022857"/>
    </source>
</evidence>
<comment type="catalytic activity">
    <reaction evidence="16 17 19">
        <text>(6S)-NADPHX + ADP = AMP + phosphate + NADPH + H(+)</text>
        <dbReference type="Rhea" id="RHEA:32235"/>
        <dbReference type="ChEBI" id="CHEBI:15378"/>
        <dbReference type="ChEBI" id="CHEBI:43474"/>
        <dbReference type="ChEBI" id="CHEBI:57783"/>
        <dbReference type="ChEBI" id="CHEBI:64076"/>
        <dbReference type="ChEBI" id="CHEBI:456215"/>
        <dbReference type="ChEBI" id="CHEBI:456216"/>
        <dbReference type="EC" id="4.2.1.136"/>
    </reaction>
</comment>
<dbReference type="InterPro" id="IPR030677">
    <property type="entry name" value="Nnr"/>
</dbReference>
<dbReference type="GO" id="GO:0110051">
    <property type="term" value="P:metabolite repair"/>
    <property type="evidence" value="ECO:0007669"/>
    <property type="project" value="TreeGrafter"/>
</dbReference>
<evidence type="ECO:0000256" key="19">
    <source>
        <dbReference type="PIRNR" id="PIRNR017184"/>
    </source>
</evidence>
<evidence type="ECO:0000256" key="16">
    <source>
        <dbReference type="ARBA" id="ARBA00049209"/>
    </source>
</evidence>
<comment type="function">
    <text evidence="14 19">Bifunctional enzyme that catalyzes the epimerization of the S- and R-forms of NAD(P)HX and the dehydration of the S-form of NAD(P)HX at the expense of ADP, which is converted to AMP. This allows the repair of both epimers of NAD(P)HX, a damaged form of NAD(P)H that is a result of enzymatic or heat-dependent hydration.</text>
</comment>
<comment type="similarity">
    <text evidence="3 19">In the N-terminal section; belongs to the NnrE/AIBP family.</text>
</comment>
<dbReference type="Pfam" id="PF01256">
    <property type="entry name" value="Carb_kinase"/>
    <property type="match status" value="1"/>
</dbReference>
<feature type="domain" description="YjeF C-terminal" evidence="20">
    <location>
        <begin position="231"/>
        <end position="508"/>
    </location>
</feature>
<dbReference type="PROSITE" id="PS51385">
    <property type="entry name" value="YJEF_N"/>
    <property type="match status" value="1"/>
</dbReference>
<comment type="function">
    <text evidence="18">Catalyzes the epimerization of the S- and R-forms of NAD(P)HX, a damaged form of NAD(P)H that is a result of enzymatic or heat-dependent hydration. This is a prerequisite for the S-specific NAD(P)H-hydrate dehydratase to allow the repair of both epimers of NAD(P)HX.</text>
</comment>
<keyword evidence="10 17" id="KW-0520">NAD</keyword>
<comment type="similarity">
    <text evidence="17">Belongs to the NnrD/CARKD family.</text>
</comment>
<keyword evidence="13" id="KW-0511">Multifunctional enzyme</keyword>
<evidence type="ECO:0000313" key="23">
    <source>
        <dbReference type="Proteomes" id="UP000198304"/>
    </source>
</evidence>
<dbReference type="AlphaFoldDB" id="A0A239H386"/>
<feature type="domain" description="YjeF N-terminal" evidence="21">
    <location>
        <begin position="9"/>
        <end position="221"/>
    </location>
</feature>
<dbReference type="Proteomes" id="UP000198304">
    <property type="component" value="Unassembled WGS sequence"/>
</dbReference>
<dbReference type="InterPro" id="IPR004443">
    <property type="entry name" value="YjeF_N_dom"/>
</dbReference>
<dbReference type="HAMAP" id="MF_01965">
    <property type="entry name" value="NADHX_dehydratase"/>
    <property type="match status" value="1"/>
</dbReference>
<feature type="binding site" evidence="17">
    <location>
        <position position="382"/>
    </location>
    <ligand>
        <name>(6S)-NADPHX</name>
        <dbReference type="ChEBI" id="CHEBI:64076"/>
    </ligand>
</feature>
<sequence>MKIFSNEEMKNLDRIAIEEYKIPGIILMENAGIAVVKEIVKSLEIKENKRVAILCGLGNNGGDGFVIARHLISYGLGVDTYVIGNTSSIKGDAKINYEILVHLKASITTIKDEEDLAMLEDSLEKCGILVDGILGTGLQRPIEGVIKEVIAIVNKSKKEIIAIDIPSGINGDDGEVYGEAVKANKTITFQLPKIGNILYPGSDYCGKLLIENIGIPKNAIDAIEAKISLITEKMVQALLPKRYSDTHKGSYGKALIIAGSFGMTGAAILASKAALRSGAGIVKTAVPKELSVIIENQLIEAITVSLEELWNQDNQQAFRLKGEDAIAIGPGSGRAEAFKKLLEAVVEEATVPVVIDADGLNLLAENIDILKSLKAPCIITPHPGEMARLTGLSIDEINRNRIDVARGFSLKWKVITLLKGARTIISDEKGNVYINSTGNPGMATAGSGDVLTGMITGLLAQGISPLEATITAAYLHGKAGDRTAEKYGQYSMLAGDILEEIPYGIKELLKF</sequence>
<comment type="caution">
    <text evidence="18">Lacks conserved residue(s) required for the propagation of feature annotation.</text>
</comment>
<feature type="binding site" evidence="18">
    <location>
        <position position="164"/>
    </location>
    <ligand>
        <name>(6S)-NADPHX</name>
        <dbReference type="ChEBI" id="CHEBI:64076"/>
    </ligand>
</feature>
<reference evidence="22 23" key="1">
    <citation type="submission" date="2017-06" db="EMBL/GenBank/DDBJ databases">
        <authorList>
            <person name="Kim H.J."/>
            <person name="Triplett B.A."/>
        </authorList>
    </citation>
    <scope>NUCLEOTIDE SEQUENCE [LARGE SCALE GENOMIC DNA]</scope>
    <source>
        <strain evidence="22 23">SCA</strain>
    </source>
</reference>
<feature type="binding site" evidence="18">
    <location>
        <begin position="135"/>
        <end position="141"/>
    </location>
    <ligand>
        <name>(6S)-NADPHX</name>
        <dbReference type="ChEBI" id="CHEBI:64076"/>
    </ligand>
</feature>
<evidence type="ECO:0000256" key="14">
    <source>
        <dbReference type="ARBA" id="ARBA00025153"/>
    </source>
</evidence>
<evidence type="ECO:0000256" key="4">
    <source>
        <dbReference type="ARBA" id="ARBA00009524"/>
    </source>
</evidence>
<keyword evidence="6 17" id="KW-0547">Nucleotide-binding</keyword>
<dbReference type="CDD" id="cd01171">
    <property type="entry name" value="YXKO-related"/>
    <property type="match status" value="1"/>
</dbReference>
<dbReference type="InterPro" id="IPR029056">
    <property type="entry name" value="Ribokinase-like"/>
</dbReference>
<dbReference type="GO" id="GO:0046872">
    <property type="term" value="F:metal ion binding"/>
    <property type="evidence" value="ECO:0007669"/>
    <property type="project" value="UniProtKB-UniRule"/>
</dbReference>
<evidence type="ECO:0000256" key="1">
    <source>
        <dbReference type="ARBA" id="ARBA00000013"/>
    </source>
</evidence>
<dbReference type="FunFam" id="3.40.50.10260:FF:000003">
    <property type="entry name" value="Multifunctional fusion protein"/>
    <property type="match status" value="1"/>
</dbReference>
<comment type="catalytic activity">
    <reaction evidence="1 18 19">
        <text>(6R)-NADHX = (6S)-NADHX</text>
        <dbReference type="Rhea" id="RHEA:32215"/>
        <dbReference type="ChEBI" id="CHEBI:64074"/>
        <dbReference type="ChEBI" id="CHEBI:64075"/>
        <dbReference type="EC" id="5.1.99.6"/>
    </reaction>
</comment>
<dbReference type="HAMAP" id="MF_01966">
    <property type="entry name" value="NADHX_epimerase"/>
    <property type="match status" value="1"/>
</dbReference>
<keyword evidence="11 18" id="KW-0413">Isomerase</keyword>
<dbReference type="PIRSF" id="PIRSF017184">
    <property type="entry name" value="Nnr"/>
    <property type="match status" value="1"/>
</dbReference>
<comment type="catalytic activity">
    <reaction evidence="15 17 19">
        <text>(6S)-NADHX + ADP = AMP + phosphate + NADH + H(+)</text>
        <dbReference type="Rhea" id="RHEA:32223"/>
        <dbReference type="ChEBI" id="CHEBI:15378"/>
        <dbReference type="ChEBI" id="CHEBI:43474"/>
        <dbReference type="ChEBI" id="CHEBI:57945"/>
        <dbReference type="ChEBI" id="CHEBI:64074"/>
        <dbReference type="ChEBI" id="CHEBI:456215"/>
        <dbReference type="ChEBI" id="CHEBI:456216"/>
        <dbReference type="EC" id="4.2.1.136"/>
    </reaction>
</comment>
<dbReference type="SUPFAM" id="SSF53613">
    <property type="entry name" value="Ribokinase-like"/>
    <property type="match status" value="1"/>
</dbReference>
<dbReference type="PROSITE" id="PS01050">
    <property type="entry name" value="YJEF_C_2"/>
    <property type="match status" value="1"/>
</dbReference>
<evidence type="ECO:0000259" key="20">
    <source>
        <dbReference type="PROSITE" id="PS51383"/>
    </source>
</evidence>
<dbReference type="GO" id="GO:0005524">
    <property type="term" value="F:ATP binding"/>
    <property type="evidence" value="ECO:0007669"/>
    <property type="project" value="UniProtKB-UniRule"/>
</dbReference>
<keyword evidence="5 18" id="KW-0479">Metal-binding</keyword>
<keyword evidence="7 17" id="KW-0067">ATP-binding</keyword>
<dbReference type="InterPro" id="IPR017953">
    <property type="entry name" value="Carbohydrate_kinase_pred_CS"/>
</dbReference>
<name>A0A239H386_9FIRM</name>
<keyword evidence="8 17" id="KW-0521">NADP</keyword>
<comment type="similarity">
    <text evidence="18">Belongs to the NnrE/AIBP family.</text>
</comment>
<comment type="catalytic activity">
    <reaction evidence="2 18 19">
        <text>(6R)-NADPHX = (6S)-NADPHX</text>
        <dbReference type="Rhea" id="RHEA:32227"/>
        <dbReference type="ChEBI" id="CHEBI:64076"/>
        <dbReference type="ChEBI" id="CHEBI:64077"/>
        <dbReference type="EC" id="5.1.99.6"/>
    </reaction>
</comment>
<dbReference type="InterPro" id="IPR036652">
    <property type="entry name" value="YjeF_N_dom_sf"/>
</dbReference>
<dbReference type="NCBIfam" id="TIGR00196">
    <property type="entry name" value="yjeF_cterm"/>
    <property type="match status" value="1"/>
</dbReference>
<evidence type="ECO:0000259" key="21">
    <source>
        <dbReference type="PROSITE" id="PS51385"/>
    </source>
</evidence>
<evidence type="ECO:0000256" key="17">
    <source>
        <dbReference type="HAMAP-Rule" id="MF_01965"/>
    </source>
</evidence>
<dbReference type="GO" id="GO:0046496">
    <property type="term" value="P:nicotinamide nucleotide metabolic process"/>
    <property type="evidence" value="ECO:0007669"/>
    <property type="project" value="UniProtKB-UniRule"/>
</dbReference>
<comment type="function">
    <text evidence="17">Catalyzes the dehydration of the S-form of NAD(P)HX at the expense of ADP, which is converted to AMP. Together with NAD(P)HX epimerase, which catalyzes the epimerization of the S- and R-forms, the enzyme allows the repair of both epimers of NAD(P)HX, a damaged form of NAD(P)H that is a result of enzymatic or heat-dependent hydration.</text>
</comment>
<feature type="binding site" evidence="18">
    <location>
        <position position="131"/>
    </location>
    <ligand>
        <name>K(+)</name>
        <dbReference type="ChEBI" id="CHEBI:29103"/>
    </ligand>
</feature>
<feature type="binding site" evidence="17">
    <location>
        <position position="449"/>
    </location>
    <ligand>
        <name>(6S)-NADPHX</name>
        <dbReference type="ChEBI" id="CHEBI:64076"/>
    </ligand>
</feature>
<dbReference type="GO" id="GO:0052856">
    <property type="term" value="F:NAD(P)HX epimerase activity"/>
    <property type="evidence" value="ECO:0007669"/>
    <property type="project" value="UniProtKB-UniRule"/>
</dbReference>
<dbReference type="SUPFAM" id="SSF64153">
    <property type="entry name" value="YjeF N-terminal domain-like"/>
    <property type="match status" value="1"/>
</dbReference>
<comment type="subunit">
    <text evidence="17">Homotetramer.</text>
</comment>
<dbReference type="GO" id="GO:0052855">
    <property type="term" value="F:ADP-dependent NAD(P)H-hydrate dehydratase activity"/>
    <property type="evidence" value="ECO:0007669"/>
    <property type="project" value="UniProtKB-UniRule"/>
</dbReference>
<evidence type="ECO:0000256" key="11">
    <source>
        <dbReference type="ARBA" id="ARBA00023235"/>
    </source>
</evidence>
<feature type="binding site" evidence="17">
    <location>
        <position position="448"/>
    </location>
    <ligand>
        <name>AMP</name>
        <dbReference type="ChEBI" id="CHEBI:456215"/>
    </ligand>
</feature>
<evidence type="ECO:0000256" key="2">
    <source>
        <dbReference type="ARBA" id="ARBA00000909"/>
    </source>
</evidence>
<keyword evidence="12 17" id="KW-0456">Lyase</keyword>
<evidence type="ECO:0000256" key="6">
    <source>
        <dbReference type="ARBA" id="ARBA00022741"/>
    </source>
</evidence>
<comment type="cofactor">
    <cofactor evidence="18 19">
        <name>K(+)</name>
        <dbReference type="ChEBI" id="CHEBI:29103"/>
    </cofactor>
    <text evidence="18 19">Binds 1 potassium ion per subunit.</text>
</comment>
<accession>A0A239H386</accession>
<protein>
    <recommendedName>
        <fullName evidence="19">Bifunctional NAD(P)H-hydrate repair enzyme</fullName>
    </recommendedName>
    <alternativeName>
        <fullName evidence="19">Nicotinamide nucleotide repair protein</fullName>
    </alternativeName>
    <domain>
        <recommendedName>
            <fullName evidence="19">ADP-dependent (S)-NAD(P)H-hydrate dehydratase</fullName>
            <ecNumber evidence="19">4.2.1.136</ecNumber>
        </recommendedName>
        <alternativeName>
            <fullName evidence="19">ADP-dependent NAD(P)HX dehydratase</fullName>
        </alternativeName>
    </domain>
    <domain>
        <recommendedName>
            <fullName evidence="19">NAD(P)H-hydrate epimerase</fullName>
            <ecNumber evidence="19">5.1.99.6</ecNumber>
        </recommendedName>
    </domain>
</protein>
<keyword evidence="23" id="KW-1185">Reference proteome</keyword>
<proteinExistence type="inferred from homology"/>